<feature type="region of interest" description="Disordered" evidence="1">
    <location>
        <begin position="1"/>
        <end position="26"/>
    </location>
</feature>
<dbReference type="Proteomes" id="UP000288805">
    <property type="component" value="Unassembled WGS sequence"/>
</dbReference>
<gene>
    <name evidence="3" type="primary">H2A_9</name>
    <name evidence="3" type="ORF">CK203_009446</name>
</gene>
<proteinExistence type="predicted"/>
<sequence>MESTGKVKKMVGGRKGGGPKKKHISHSVKTSLQFLVGRIGRCLKKGRHSQHVGIDVIVYIAVVLEWLLISELQLKVYCLHWKR</sequence>
<dbReference type="OrthoDB" id="9421954at2759"/>
<dbReference type="FunFam" id="1.10.20.10:FF:000165">
    <property type="entry name" value="Histone H2A"/>
    <property type="match status" value="1"/>
</dbReference>
<dbReference type="InterPro" id="IPR002119">
    <property type="entry name" value="Histone_H2A"/>
</dbReference>
<accession>A0A438JS08</accession>
<dbReference type="PRINTS" id="PR00620">
    <property type="entry name" value="HISTONEH2A"/>
</dbReference>
<dbReference type="Gene3D" id="1.10.20.10">
    <property type="entry name" value="Histone, subunit A"/>
    <property type="match status" value="1"/>
</dbReference>
<dbReference type="EMBL" id="QGNW01000029">
    <property type="protein sequence ID" value="RVX11733.1"/>
    <property type="molecule type" value="Genomic_DNA"/>
</dbReference>
<name>A0A438JS08_VITVI</name>
<evidence type="ECO:0000313" key="3">
    <source>
        <dbReference type="EMBL" id="RVX11733.1"/>
    </source>
</evidence>
<dbReference type="GO" id="GO:0000786">
    <property type="term" value="C:nucleosome"/>
    <property type="evidence" value="ECO:0007669"/>
    <property type="project" value="InterPro"/>
</dbReference>
<dbReference type="SUPFAM" id="SSF47113">
    <property type="entry name" value="Histone-fold"/>
    <property type="match status" value="1"/>
</dbReference>
<dbReference type="Gramene" id="Vitis08g01533.t01">
    <property type="protein sequence ID" value="Vitis08g01533.t01.CDS"/>
    <property type="gene ID" value="Vitis08g01533"/>
</dbReference>
<keyword evidence="2" id="KW-1133">Transmembrane helix</keyword>
<dbReference type="GO" id="GO:0046982">
    <property type="term" value="F:protein heterodimerization activity"/>
    <property type="evidence" value="ECO:0007669"/>
    <property type="project" value="InterPro"/>
</dbReference>
<dbReference type="GO" id="GO:0003677">
    <property type="term" value="F:DNA binding"/>
    <property type="evidence" value="ECO:0007669"/>
    <property type="project" value="InterPro"/>
</dbReference>
<organism evidence="3 4">
    <name type="scientific">Vitis vinifera</name>
    <name type="common">Grape</name>
    <dbReference type="NCBI Taxonomy" id="29760"/>
    <lineage>
        <taxon>Eukaryota</taxon>
        <taxon>Viridiplantae</taxon>
        <taxon>Streptophyta</taxon>
        <taxon>Embryophyta</taxon>
        <taxon>Tracheophyta</taxon>
        <taxon>Spermatophyta</taxon>
        <taxon>Magnoliopsida</taxon>
        <taxon>eudicotyledons</taxon>
        <taxon>Gunneridae</taxon>
        <taxon>Pentapetalae</taxon>
        <taxon>rosids</taxon>
        <taxon>Vitales</taxon>
        <taxon>Vitaceae</taxon>
        <taxon>Viteae</taxon>
        <taxon>Vitis</taxon>
    </lineage>
</organism>
<reference evidence="3 4" key="1">
    <citation type="journal article" date="2018" name="PLoS Genet.">
        <title>Population sequencing reveals clonal diversity and ancestral inbreeding in the grapevine cultivar Chardonnay.</title>
        <authorList>
            <person name="Roach M.J."/>
            <person name="Johnson D.L."/>
            <person name="Bohlmann J."/>
            <person name="van Vuuren H.J."/>
            <person name="Jones S.J."/>
            <person name="Pretorius I.S."/>
            <person name="Schmidt S.A."/>
            <person name="Borneman A.R."/>
        </authorList>
    </citation>
    <scope>NUCLEOTIDE SEQUENCE [LARGE SCALE GENOMIC DNA]</scope>
    <source>
        <strain evidence="4">cv. Chardonnay</strain>
        <tissue evidence="3">Leaf</tissue>
    </source>
</reference>
<comment type="caution">
    <text evidence="3">The sequence shown here is derived from an EMBL/GenBank/DDBJ whole genome shotgun (WGS) entry which is preliminary data.</text>
</comment>
<dbReference type="InterPro" id="IPR009072">
    <property type="entry name" value="Histone-fold"/>
</dbReference>
<dbReference type="GO" id="GO:0030527">
    <property type="term" value="F:structural constituent of chromatin"/>
    <property type="evidence" value="ECO:0007669"/>
    <property type="project" value="InterPro"/>
</dbReference>
<feature type="transmembrane region" description="Helical" evidence="2">
    <location>
        <begin position="52"/>
        <end position="69"/>
    </location>
</feature>
<protein>
    <submittedName>
        <fullName evidence="3">Histone H2A</fullName>
    </submittedName>
</protein>
<evidence type="ECO:0000313" key="4">
    <source>
        <dbReference type="Proteomes" id="UP000288805"/>
    </source>
</evidence>
<evidence type="ECO:0000256" key="1">
    <source>
        <dbReference type="SAM" id="MobiDB-lite"/>
    </source>
</evidence>
<keyword evidence="2" id="KW-0812">Transmembrane</keyword>
<dbReference type="AlphaFoldDB" id="A0A438JS08"/>
<evidence type="ECO:0000256" key="2">
    <source>
        <dbReference type="SAM" id="Phobius"/>
    </source>
</evidence>
<keyword evidence="2" id="KW-0472">Membrane</keyword>